<dbReference type="Gene3D" id="1.10.760.10">
    <property type="entry name" value="Cytochrome c-like domain"/>
    <property type="match status" value="3"/>
</dbReference>
<feature type="domain" description="Cytochrome c" evidence="13">
    <location>
        <begin position="337"/>
        <end position="427"/>
    </location>
</feature>
<comment type="caution">
    <text evidence="14">The sequence shown here is derived from an EMBL/GenBank/DDBJ whole genome shotgun (WGS) entry which is preliminary data.</text>
</comment>
<dbReference type="GO" id="GO:0020037">
    <property type="term" value="F:heme binding"/>
    <property type="evidence" value="ECO:0007669"/>
    <property type="project" value="InterPro"/>
</dbReference>
<dbReference type="PROSITE" id="PS51007">
    <property type="entry name" value="CYTC"/>
    <property type="match status" value="3"/>
</dbReference>
<keyword evidence="9 12" id="KW-0408">Iron</keyword>
<feature type="binding site" description="covalent" evidence="11">
    <location>
        <position position="216"/>
    </location>
    <ligand>
        <name>heme c</name>
        <dbReference type="ChEBI" id="CHEBI:61717"/>
        <label>2</label>
    </ligand>
</feature>
<dbReference type="GO" id="GO:0005886">
    <property type="term" value="C:plasma membrane"/>
    <property type="evidence" value="ECO:0007669"/>
    <property type="project" value="UniProtKB-SubCell"/>
</dbReference>
<evidence type="ECO:0000256" key="8">
    <source>
        <dbReference type="ARBA" id="ARBA00022982"/>
    </source>
</evidence>
<evidence type="ECO:0000256" key="11">
    <source>
        <dbReference type="PIRSR" id="PIRSR000018-50"/>
    </source>
</evidence>
<evidence type="ECO:0000256" key="1">
    <source>
        <dbReference type="ARBA" id="ARBA00004236"/>
    </source>
</evidence>
<sequence>MNATSRRRGSGWRTLGWLVLALAVLLLLAVLGSRLVPVGGNPQAQAPLPASPELIEQGAYVARLGDCAACHTAPGGRPFAGGLAIASPVGAIYSTNITPDRDTGIGAYTYGEFERAVRRGVDRHGRSLYPAMPYPAFSRISDADLAALYAYLMHGVAPVAQPDRASGIPWPLSMRWPLAYWRALFAPRAPASVPAPGGADPVLARGAYLVEGLGHCGACHTPRAITLQEKALDARGGPLYLSGGSIDNWVAPSLRGEAASGLGGVGEDELVELLKTGRNGRSAIFGSMVDAVEHSTQYFTDADLHAVARYLKSLPPRREEAAPAYDAAVAKALHAGDASAAGARLYLDNCAACHRSDGRGYAQVYPALAGNPAVNGGNPASLIRLVLGGGAMPGTEGGPTQFAMPPFGARLSDQDVAQVLSFVRSSWGNRGDAVAAAQVHELRGKLPEPRAAMTGYDPRAH</sequence>
<keyword evidence="2" id="KW-0813">Transport</keyword>
<dbReference type="SUPFAM" id="SSF46626">
    <property type="entry name" value="Cytochrome c"/>
    <property type="match status" value="3"/>
</dbReference>
<feature type="binding site" description="covalent" evidence="11">
    <location>
        <position position="350"/>
    </location>
    <ligand>
        <name>heme c</name>
        <dbReference type="ChEBI" id="CHEBI:61717"/>
        <label>3</label>
    </ligand>
</feature>
<evidence type="ECO:0000256" key="6">
    <source>
        <dbReference type="ARBA" id="ARBA00022729"/>
    </source>
</evidence>
<feature type="binding site" description="covalent" evidence="11">
    <location>
        <position position="219"/>
    </location>
    <ligand>
        <name>heme c</name>
        <dbReference type="ChEBI" id="CHEBI:61717"/>
        <label>2</label>
    </ligand>
</feature>
<evidence type="ECO:0000256" key="2">
    <source>
        <dbReference type="ARBA" id="ARBA00022448"/>
    </source>
</evidence>
<name>A0A316HWQ7_9GAMM</name>
<evidence type="ECO:0000259" key="13">
    <source>
        <dbReference type="PROSITE" id="PS51007"/>
    </source>
</evidence>
<dbReference type="RefSeq" id="WP_109724006.1">
    <property type="nucleotide sequence ID" value="NZ_MSZV01000013.1"/>
</dbReference>
<reference evidence="14 15" key="1">
    <citation type="submission" date="2018-05" db="EMBL/GenBank/DDBJ databases">
        <title>Genomic Encyclopedia of Type Strains, Phase IV (KMG-IV): sequencing the most valuable type-strain genomes for metagenomic binning, comparative biology and taxonomic classification.</title>
        <authorList>
            <person name="Goeker M."/>
        </authorList>
    </citation>
    <scope>NUCLEOTIDE SEQUENCE [LARGE SCALE GENOMIC DNA]</scope>
    <source>
        <strain evidence="14 15">DSM 14263</strain>
    </source>
</reference>
<dbReference type="InterPro" id="IPR008168">
    <property type="entry name" value="Cyt_C_IC"/>
</dbReference>
<dbReference type="Proteomes" id="UP000245812">
    <property type="component" value="Unassembled WGS sequence"/>
</dbReference>
<evidence type="ECO:0000256" key="10">
    <source>
        <dbReference type="ARBA" id="ARBA00023136"/>
    </source>
</evidence>
<accession>A0A316HWQ7</accession>
<proteinExistence type="predicted"/>
<comment type="subcellular location">
    <subcellularLocation>
        <location evidence="1">Cell membrane</location>
    </subcellularLocation>
</comment>
<feature type="domain" description="Cytochrome c" evidence="13">
    <location>
        <begin position="53"/>
        <end position="156"/>
    </location>
</feature>
<dbReference type="PANTHER" id="PTHR35008">
    <property type="entry name" value="BLL4482 PROTEIN-RELATED"/>
    <property type="match status" value="1"/>
</dbReference>
<dbReference type="Pfam" id="PF00034">
    <property type="entry name" value="Cytochrom_C"/>
    <property type="match status" value="2"/>
</dbReference>
<keyword evidence="5 12" id="KW-0479">Metal-binding</keyword>
<gene>
    <name evidence="14" type="ORF">C7456_108182</name>
</gene>
<feature type="binding site" description="covalent" evidence="11">
    <location>
        <position position="353"/>
    </location>
    <ligand>
        <name>heme c</name>
        <dbReference type="ChEBI" id="CHEBI:61717"/>
        <label>3</label>
    </ligand>
</feature>
<dbReference type="InterPro" id="IPR014353">
    <property type="entry name" value="Membr-bd_ADH_cyt_c"/>
</dbReference>
<evidence type="ECO:0000256" key="9">
    <source>
        <dbReference type="ARBA" id="ARBA00023004"/>
    </source>
</evidence>
<dbReference type="InterPro" id="IPR009056">
    <property type="entry name" value="Cyt_c-like_dom"/>
</dbReference>
<keyword evidence="4 11" id="KW-0349">Heme</keyword>
<organism evidence="14 15">
    <name type="scientific">Fulvimonas soli</name>
    <dbReference type="NCBI Taxonomy" id="155197"/>
    <lineage>
        <taxon>Bacteria</taxon>
        <taxon>Pseudomonadati</taxon>
        <taxon>Pseudomonadota</taxon>
        <taxon>Gammaproteobacteria</taxon>
        <taxon>Lysobacterales</taxon>
        <taxon>Rhodanobacteraceae</taxon>
        <taxon>Fulvimonas</taxon>
    </lineage>
</organism>
<keyword evidence="3" id="KW-1003">Cell membrane</keyword>
<keyword evidence="6" id="KW-0732">Signal</keyword>
<feature type="binding site" description="axial binding residue" evidence="12">
    <location>
        <position position="71"/>
    </location>
    <ligand>
        <name>heme c</name>
        <dbReference type="ChEBI" id="CHEBI:61717"/>
        <label>1</label>
    </ligand>
    <ligandPart>
        <name>Fe</name>
        <dbReference type="ChEBI" id="CHEBI:18248"/>
    </ligandPart>
</feature>
<dbReference type="InterPro" id="IPR051459">
    <property type="entry name" value="Cytochrome_c-type_DH"/>
</dbReference>
<keyword evidence="8" id="KW-0249">Electron transport</keyword>
<dbReference type="InterPro" id="IPR036909">
    <property type="entry name" value="Cyt_c-like_dom_sf"/>
</dbReference>
<evidence type="ECO:0000313" key="14">
    <source>
        <dbReference type="EMBL" id="PWK85886.1"/>
    </source>
</evidence>
<keyword evidence="7" id="KW-0677">Repeat</keyword>
<dbReference type="GO" id="GO:0016614">
    <property type="term" value="F:oxidoreductase activity, acting on CH-OH group of donors"/>
    <property type="evidence" value="ECO:0007669"/>
    <property type="project" value="InterPro"/>
</dbReference>
<evidence type="ECO:0000256" key="5">
    <source>
        <dbReference type="ARBA" id="ARBA00022723"/>
    </source>
</evidence>
<dbReference type="PRINTS" id="PR00605">
    <property type="entry name" value="CYTCHROMECIC"/>
</dbReference>
<feature type="binding site" description="covalent" evidence="11">
    <location>
        <position position="67"/>
    </location>
    <ligand>
        <name>heme c</name>
        <dbReference type="ChEBI" id="CHEBI:61717"/>
        <label>1</label>
    </ligand>
</feature>
<evidence type="ECO:0000256" key="12">
    <source>
        <dbReference type="PIRSR" id="PIRSR000018-51"/>
    </source>
</evidence>
<protein>
    <submittedName>
        <fullName evidence="14">Mono/diheme cytochrome c family protein</fullName>
    </submittedName>
</protein>
<evidence type="ECO:0000313" key="15">
    <source>
        <dbReference type="Proteomes" id="UP000245812"/>
    </source>
</evidence>
<comment type="cofactor">
    <cofactor evidence="11">
        <name>heme c</name>
        <dbReference type="ChEBI" id="CHEBI:61717"/>
    </cofactor>
    <text evidence="11">Binds 3 heme c groups covalently per subunit.</text>
</comment>
<dbReference type="GO" id="GO:0005506">
    <property type="term" value="F:iron ion binding"/>
    <property type="evidence" value="ECO:0007669"/>
    <property type="project" value="InterPro"/>
</dbReference>
<feature type="binding site" description="axial binding residue" evidence="12">
    <location>
        <position position="220"/>
    </location>
    <ligand>
        <name>heme c</name>
        <dbReference type="ChEBI" id="CHEBI:61717"/>
        <label>2</label>
    </ligand>
    <ligandPart>
        <name>Fe</name>
        <dbReference type="ChEBI" id="CHEBI:18248"/>
    </ligandPart>
</feature>
<dbReference type="OrthoDB" id="9811281at2"/>
<dbReference type="GO" id="GO:0009055">
    <property type="term" value="F:electron transfer activity"/>
    <property type="evidence" value="ECO:0007669"/>
    <property type="project" value="InterPro"/>
</dbReference>
<dbReference type="PIRSF" id="PIRSF000018">
    <property type="entry name" value="Mb_ADH_cyt_c"/>
    <property type="match status" value="1"/>
</dbReference>
<keyword evidence="10" id="KW-0472">Membrane</keyword>
<evidence type="ECO:0000256" key="7">
    <source>
        <dbReference type="ARBA" id="ARBA00022737"/>
    </source>
</evidence>
<dbReference type="AlphaFoldDB" id="A0A316HWQ7"/>
<feature type="domain" description="Cytochrome c" evidence="13">
    <location>
        <begin position="201"/>
        <end position="315"/>
    </location>
</feature>
<keyword evidence="15" id="KW-1185">Reference proteome</keyword>
<feature type="binding site" description="covalent" evidence="11">
    <location>
        <position position="70"/>
    </location>
    <ligand>
        <name>heme c</name>
        <dbReference type="ChEBI" id="CHEBI:61717"/>
        <label>1</label>
    </ligand>
</feature>
<dbReference type="EMBL" id="QGHC01000008">
    <property type="protein sequence ID" value="PWK85886.1"/>
    <property type="molecule type" value="Genomic_DNA"/>
</dbReference>
<feature type="binding site" description="axial binding residue" evidence="12">
    <location>
        <position position="354"/>
    </location>
    <ligand>
        <name>heme c</name>
        <dbReference type="ChEBI" id="CHEBI:61717"/>
        <label>3</label>
    </ligand>
    <ligandPart>
        <name>Fe</name>
        <dbReference type="ChEBI" id="CHEBI:18248"/>
    </ligandPart>
</feature>
<evidence type="ECO:0000256" key="3">
    <source>
        <dbReference type="ARBA" id="ARBA00022475"/>
    </source>
</evidence>
<dbReference type="PANTHER" id="PTHR35008:SF8">
    <property type="entry name" value="ALCOHOL DEHYDROGENASE CYTOCHROME C SUBUNIT"/>
    <property type="match status" value="1"/>
</dbReference>
<evidence type="ECO:0000256" key="4">
    <source>
        <dbReference type="ARBA" id="ARBA00022617"/>
    </source>
</evidence>